<protein>
    <recommendedName>
        <fullName evidence="4">DUF4402 domain-containing protein</fullName>
    </recommendedName>
</protein>
<proteinExistence type="predicted"/>
<dbReference type="EMBL" id="JAURUR010000002">
    <property type="protein sequence ID" value="MDP9763640.1"/>
    <property type="molecule type" value="Genomic_DNA"/>
</dbReference>
<evidence type="ECO:0000313" key="2">
    <source>
        <dbReference type="EMBL" id="MDP9763640.1"/>
    </source>
</evidence>
<feature type="signal peptide" evidence="1">
    <location>
        <begin position="1"/>
        <end position="19"/>
    </location>
</feature>
<gene>
    <name evidence="2" type="ORF">QO006_001057</name>
</gene>
<sequence length="198" mass="20598">MFRLLPSLPAVLSCCLSLAGAQATAPSIRVGLPPELQVSVAQEVTVQPRRVETRLGTGRLTGPVTFSLLSAVNTEVTLELGDARLVNPGAASGPLKLRKHVEQTVVLVATAPHSGTVRIRNSAGQVIAVVPYVVAPEKTLNQSASLNYSPFTGRAGVSYSVSGVPLSPLDPRWSAGLNLGVDTRTGAVNGSVNLSVNW</sequence>
<keyword evidence="1" id="KW-0732">Signal</keyword>
<dbReference type="Proteomes" id="UP001232163">
    <property type="component" value="Unassembled WGS sequence"/>
</dbReference>
<keyword evidence="3" id="KW-1185">Reference proteome</keyword>
<name>A0ABT9MAL7_9DEIO</name>
<organism evidence="2 3">
    <name type="scientific">Deinococcus enclensis</name>
    <dbReference type="NCBI Taxonomy" id="1049582"/>
    <lineage>
        <taxon>Bacteria</taxon>
        <taxon>Thermotogati</taxon>
        <taxon>Deinococcota</taxon>
        <taxon>Deinococci</taxon>
        <taxon>Deinococcales</taxon>
        <taxon>Deinococcaceae</taxon>
        <taxon>Deinococcus</taxon>
    </lineage>
</organism>
<comment type="caution">
    <text evidence="2">The sequence shown here is derived from an EMBL/GenBank/DDBJ whole genome shotgun (WGS) entry which is preliminary data.</text>
</comment>
<feature type="chain" id="PRO_5047296534" description="DUF4402 domain-containing protein" evidence="1">
    <location>
        <begin position="20"/>
        <end position="198"/>
    </location>
</feature>
<evidence type="ECO:0000256" key="1">
    <source>
        <dbReference type="SAM" id="SignalP"/>
    </source>
</evidence>
<dbReference type="RefSeq" id="WP_307464691.1">
    <property type="nucleotide sequence ID" value="NZ_JAURUR010000002.1"/>
</dbReference>
<reference evidence="2 3" key="1">
    <citation type="submission" date="2023-07" db="EMBL/GenBank/DDBJ databases">
        <title>Genomic Encyclopedia of Type Strains, Phase IV (KMG-IV): sequencing the most valuable type-strain genomes for metagenomic binning, comparative biology and taxonomic classification.</title>
        <authorList>
            <person name="Goeker M."/>
        </authorList>
    </citation>
    <scope>NUCLEOTIDE SEQUENCE [LARGE SCALE GENOMIC DNA]</scope>
    <source>
        <strain evidence="2 3">NIO-1023</strain>
    </source>
</reference>
<accession>A0ABT9MAL7</accession>
<evidence type="ECO:0008006" key="4">
    <source>
        <dbReference type="Google" id="ProtNLM"/>
    </source>
</evidence>
<evidence type="ECO:0000313" key="3">
    <source>
        <dbReference type="Proteomes" id="UP001232163"/>
    </source>
</evidence>